<reference evidence="2" key="2">
    <citation type="submission" date="2020-11" db="EMBL/GenBank/DDBJ databases">
        <authorList>
            <person name="McCartney M.A."/>
            <person name="Auch B."/>
            <person name="Kono T."/>
            <person name="Mallez S."/>
            <person name="Becker A."/>
            <person name="Gohl D.M."/>
            <person name="Silverstein K.A.T."/>
            <person name="Koren S."/>
            <person name="Bechman K.B."/>
            <person name="Herman A."/>
            <person name="Abrahante J.E."/>
            <person name="Garbe J."/>
        </authorList>
    </citation>
    <scope>NUCLEOTIDE SEQUENCE</scope>
    <source>
        <strain evidence="2">Duluth1</strain>
        <tissue evidence="2">Whole animal</tissue>
    </source>
</reference>
<keyword evidence="3" id="KW-1185">Reference proteome</keyword>
<feature type="region of interest" description="Disordered" evidence="1">
    <location>
        <begin position="31"/>
        <end position="51"/>
    </location>
</feature>
<evidence type="ECO:0000256" key="1">
    <source>
        <dbReference type="SAM" id="MobiDB-lite"/>
    </source>
</evidence>
<comment type="caution">
    <text evidence="2">The sequence shown here is derived from an EMBL/GenBank/DDBJ whole genome shotgun (WGS) entry which is preliminary data.</text>
</comment>
<protein>
    <submittedName>
        <fullName evidence="2">Uncharacterized protein</fullName>
    </submittedName>
</protein>
<dbReference type="Proteomes" id="UP000828390">
    <property type="component" value="Unassembled WGS sequence"/>
</dbReference>
<feature type="compositionally biased region" description="Polar residues" evidence="1">
    <location>
        <begin position="487"/>
        <end position="518"/>
    </location>
</feature>
<dbReference type="AlphaFoldDB" id="A0A9D4HBW3"/>
<name>A0A9D4HBW3_DREPO</name>
<feature type="compositionally biased region" description="Low complexity" evidence="1">
    <location>
        <begin position="154"/>
        <end position="164"/>
    </location>
</feature>
<feature type="compositionally biased region" description="Polar residues" evidence="1">
    <location>
        <begin position="165"/>
        <end position="177"/>
    </location>
</feature>
<reference evidence="2" key="1">
    <citation type="journal article" date="2019" name="bioRxiv">
        <title>The Genome of the Zebra Mussel, Dreissena polymorpha: A Resource for Invasive Species Research.</title>
        <authorList>
            <person name="McCartney M.A."/>
            <person name="Auch B."/>
            <person name="Kono T."/>
            <person name="Mallez S."/>
            <person name="Zhang Y."/>
            <person name="Obille A."/>
            <person name="Becker A."/>
            <person name="Abrahante J.E."/>
            <person name="Garbe J."/>
            <person name="Badalamenti J.P."/>
            <person name="Herman A."/>
            <person name="Mangelson H."/>
            <person name="Liachko I."/>
            <person name="Sullivan S."/>
            <person name="Sone E.D."/>
            <person name="Koren S."/>
            <person name="Silverstein K.A.T."/>
            <person name="Beckman K.B."/>
            <person name="Gohl D.M."/>
        </authorList>
    </citation>
    <scope>NUCLEOTIDE SEQUENCE</scope>
    <source>
        <strain evidence="2">Duluth1</strain>
        <tissue evidence="2">Whole animal</tissue>
    </source>
</reference>
<evidence type="ECO:0000313" key="2">
    <source>
        <dbReference type="EMBL" id="KAH3831118.1"/>
    </source>
</evidence>
<sequence>MLCFQDPARALFSPGGRLNSTTDSLTLLDSTAEENQSGISSYSTSENQSGVFSCGTPDNQSGIFSCGSPDNQPTVTRTVIIDRSETEVENEDDIKTAKSDDNGTQLMTGSVTGKNKREVCSEKTGSIQNFSTGERKVEKWKENFKQRLLERKNSSSSSLTKKLSGVQNKLSQASSEVTPDKQLLEDGNKSPTFSQKFSRKALQLNTKAKTLVDSAVDDILADFFDSPISTACVRKPAPSQKRKSLDTETTACCAVQAENVHSWENNGDTKSKFPCLDDAFNKSLGFDSLSSPKIGNTGVRMKSVLKPILSSDRKLCQSEKKVKFSEVVVEHFSFSERKSVLKTSNETFPTRKKQLLKKSEAGLMLKKKGKIVPYPENSIEVHILSEKTSGQNVVKSEFENEVNPKSALIESSITPNTEPSKVECDKNLMKTKAIDDKNHEGYNSLYVPIDILSSENDIQTNVDITDNMFSQLSQSAVAEMCSAASSSSHKNLDKYQSPSTELKKLSSNISTETESKTATARRFHYPSAASIMKANVSKIFQFEAKSGLNTADRLPLLKPVTHQNVVRDGKIHEQSKSEQGAPEVFELQKSSISREHINKVLEFFLSNIYVIIFN</sequence>
<feature type="region of interest" description="Disordered" evidence="1">
    <location>
        <begin position="85"/>
        <end position="116"/>
    </location>
</feature>
<feature type="compositionally biased region" description="Polar residues" evidence="1">
    <location>
        <begin position="33"/>
        <end position="51"/>
    </location>
</feature>
<feature type="compositionally biased region" description="Polar residues" evidence="1">
    <location>
        <begin position="102"/>
        <end position="113"/>
    </location>
</feature>
<proteinExistence type="predicted"/>
<feature type="region of interest" description="Disordered" evidence="1">
    <location>
        <begin position="151"/>
        <end position="193"/>
    </location>
</feature>
<accession>A0A9D4HBW3</accession>
<organism evidence="2 3">
    <name type="scientific">Dreissena polymorpha</name>
    <name type="common">Zebra mussel</name>
    <name type="synonym">Mytilus polymorpha</name>
    <dbReference type="NCBI Taxonomy" id="45954"/>
    <lineage>
        <taxon>Eukaryota</taxon>
        <taxon>Metazoa</taxon>
        <taxon>Spiralia</taxon>
        <taxon>Lophotrochozoa</taxon>
        <taxon>Mollusca</taxon>
        <taxon>Bivalvia</taxon>
        <taxon>Autobranchia</taxon>
        <taxon>Heteroconchia</taxon>
        <taxon>Euheterodonta</taxon>
        <taxon>Imparidentia</taxon>
        <taxon>Neoheterodontei</taxon>
        <taxon>Myida</taxon>
        <taxon>Dreissenoidea</taxon>
        <taxon>Dreissenidae</taxon>
        <taxon>Dreissena</taxon>
    </lineage>
</organism>
<gene>
    <name evidence="2" type="ORF">DPMN_104380</name>
</gene>
<dbReference type="EMBL" id="JAIWYP010000004">
    <property type="protein sequence ID" value="KAH3831118.1"/>
    <property type="molecule type" value="Genomic_DNA"/>
</dbReference>
<evidence type="ECO:0000313" key="3">
    <source>
        <dbReference type="Proteomes" id="UP000828390"/>
    </source>
</evidence>
<feature type="compositionally biased region" description="Basic and acidic residues" evidence="1">
    <location>
        <begin position="178"/>
        <end position="188"/>
    </location>
</feature>
<feature type="region of interest" description="Disordered" evidence="1">
    <location>
        <begin position="487"/>
        <end position="519"/>
    </location>
</feature>